<protein>
    <submittedName>
        <fullName evidence="2">LigA protein</fullName>
    </submittedName>
</protein>
<dbReference type="AlphaFoldDB" id="A0A2P2GKX7"/>
<dbReference type="Proteomes" id="UP000265325">
    <property type="component" value="Unassembled WGS sequence"/>
</dbReference>
<sequence>MSDDWKLRLERMKRDLVISGDPVAWVSEADAVQASLRYPSLAVRGALFGVAVQRKADGVWRMVTPLQDGMPQISRAGLNSKLWFRAKDDTDDPGVRRELLAAVAVLEREAVDEVEVLDERYRIVRGDELARSGPDGLEPPRPTDVEPLERYWDDRQPADSPDVGFVLDPFRERGLMSEALRLGLRSFEYAGKRYPAAVREDSRRAVVRHPEIALMPVTFGVVERTGDTWRPEGALMPTPHDARWFLYDALVRIWPLLHKYGETKRERYARIAEKYRAAGRADELKVDDRLFRICRVERIVRFGPDGPEKPRPSDVDDYGPMKMHPSMDAMTGEVHHGE</sequence>
<dbReference type="RefSeq" id="WP_046909115.1">
    <property type="nucleotide sequence ID" value="NZ_LAQS01000029.1"/>
</dbReference>
<accession>A0A2P2GKX7</accession>
<dbReference type="Pfam" id="PF19379">
    <property type="entry name" value="DUF5954"/>
    <property type="match status" value="1"/>
</dbReference>
<gene>
    <name evidence="2" type="ORF">VO63_19380</name>
</gene>
<dbReference type="InterPro" id="IPR045998">
    <property type="entry name" value="DUF5954"/>
</dbReference>
<organism evidence="2 3">
    <name type="scientific">Streptomyces showdoensis</name>
    <dbReference type="NCBI Taxonomy" id="68268"/>
    <lineage>
        <taxon>Bacteria</taxon>
        <taxon>Bacillati</taxon>
        <taxon>Actinomycetota</taxon>
        <taxon>Actinomycetes</taxon>
        <taxon>Kitasatosporales</taxon>
        <taxon>Streptomycetaceae</taxon>
        <taxon>Streptomyces</taxon>
    </lineage>
</organism>
<dbReference type="EMBL" id="LAQS01000029">
    <property type="protein sequence ID" value="KKZ72160.1"/>
    <property type="molecule type" value="Genomic_DNA"/>
</dbReference>
<feature type="compositionally biased region" description="Basic and acidic residues" evidence="1">
    <location>
        <begin position="303"/>
        <end position="314"/>
    </location>
</feature>
<proteinExistence type="predicted"/>
<evidence type="ECO:0000256" key="1">
    <source>
        <dbReference type="SAM" id="MobiDB-lite"/>
    </source>
</evidence>
<keyword evidence="3" id="KW-1185">Reference proteome</keyword>
<dbReference type="OrthoDB" id="3450280at2"/>
<evidence type="ECO:0000313" key="2">
    <source>
        <dbReference type="EMBL" id="KKZ72160.1"/>
    </source>
</evidence>
<evidence type="ECO:0000313" key="3">
    <source>
        <dbReference type="Proteomes" id="UP000265325"/>
    </source>
</evidence>
<feature type="region of interest" description="Disordered" evidence="1">
    <location>
        <begin position="303"/>
        <end position="338"/>
    </location>
</feature>
<comment type="caution">
    <text evidence="2">The sequence shown here is derived from an EMBL/GenBank/DDBJ whole genome shotgun (WGS) entry which is preliminary data.</text>
</comment>
<name>A0A2P2GKX7_STREW</name>
<reference evidence="2 3" key="1">
    <citation type="submission" date="2015-05" db="EMBL/GenBank/DDBJ databases">
        <title>Draft Genome assembly of Streptomyces showdoensis.</title>
        <authorList>
            <person name="Thapa K.K."/>
            <person name="Metsa-Ketela M."/>
        </authorList>
    </citation>
    <scope>NUCLEOTIDE SEQUENCE [LARGE SCALE GENOMIC DNA]</scope>
    <source>
        <strain evidence="2 3">ATCC 15227</strain>
    </source>
</reference>